<evidence type="ECO:0000259" key="1">
    <source>
        <dbReference type="Pfam" id="PF00535"/>
    </source>
</evidence>
<reference evidence="2 3" key="1">
    <citation type="submission" date="2024-09" db="EMBL/GenBank/DDBJ databases">
        <authorList>
            <person name="Sun Q."/>
            <person name="Mori K."/>
        </authorList>
    </citation>
    <scope>NUCLEOTIDE SEQUENCE [LARGE SCALE GENOMIC DNA]</scope>
    <source>
        <strain evidence="2 3">CECT 8622</strain>
    </source>
</reference>
<proteinExistence type="predicted"/>
<dbReference type="InterPro" id="IPR029044">
    <property type="entry name" value="Nucleotide-diphossugar_trans"/>
</dbReference>
<dbReference type="PANTHER" id="PTHR43685">
    <property type="entry name" value="GLYCOSYLTRANSFERASE"/>
    <property type="match status" value="1"/>
</dbReference>
<dbReference type="PANTHER" id="PTHR43685:SF2">
    <property type="entry name" value="GLYCOSYLTRANSFERASE 2-LIKE DOMAIN-CONTAINING PROTEIN"/>
    <property type="match status" value="1"/>
</dbReference>
<gene>
    <name evidence="2" type="ORF">ACFFU9_14800</name>
</gene>
<dbReference type="Proteomes" id="UP001589585">
    <property type="component" value="Unassembled WGS sequence"/>
</dbReference>
<keyword evidence="3" id="KW-1185">Reference proteome</keyword>
<evidence type="ECO:0000313" key="2">
    <source>
        <dbReference type="EMBL" id="MFB9058012.1"/>
    </source>
</evidence>
<dbReference type="InterPro" id="IPR050834">
    <property type="entry name" value="Glycosyltransf_2"/>
</dbReference>
<accession>A0ABV5FEX3</accession>
<protein>
    <submittedName>
        <fullName evidence="2">Glycosyltransferase family 2 protein</fullName>
    </submittedName>
</protein>
<dbReference type="Gene3D" id="3.90.550.10">
    <property type="entry name" value="Spore Coat Polysaccharide Biosynthesis Protein SpsA, Chain A"/>
    <property type="match status" value="1"/>
</dbReference>
<dbReference type="EMBL" id="JBHMFC010000103">
    <property type="protein sequence ID" value="MFB9058012.1"/>
    <property type="molecule type" value="Genomic_DNA"/>
</dbReference>
<name>A0ABV5FEX3_9FLAO</name>
<dbReference type="InterPro" id="IPR001173">
    <property type="entry name" value="Glyco_trans_2-like"/>
</dbReference>
<comment type="caution">
    <text evidence="2">The sequence shown here is derived from an EMBL/GenBank/DDBJ whole genome shotgun (WGS) entry which is preliminary data.</text>
</comment>
<feature type="domain" description="Glycosyltransferase 2-like" evidence="1">
    <location>
        <begin position="3"/>
        <end position="137"/>
    </location>
</feature>
<dbReference type="Pfam" id="PF00535">
    <property type="entry name" value="Glycos_transf_2"/>
    <property type="match status" value="1"/>
</dbReference>
<evidence type="ECO:0000313" key="3">
    <source>
        <dbReference type="Proteomes" id="UP001589585"/>
    </source>
</evidence>
<organism evidence="2 3">
    <name type="scientific">Mariniflexile ostreae</name>
    <dbReference type="NCBI Taxonomy" id="1520892"/>
    <lineage>
        <taxon>Bacteria</taxon>
        <taxon>Pseudomonadati</taxon>
        <taxon>Bacteroidota</taxon>
        <taxon>Flavobacteriia</taxon>
        <taxon>Flavobacteriales</taxon>
        <taxon>Flavobacteriaceae</taxon>
        <taxon>Mariniflexile</taxon>
    </lineage>
</organism>
<dbReference type="RefSeq" id="WP_379862258.1">
    <property type="nucleotide sequence ID" value="NZ_JBHMFC010000103.1"/>
</dbReference>
<sequence>MLSVLIPTYNYNITLLVKELHKQCTSCDIAFEILVYDDGSKSPLNAINKTISSLKHTTFKALPYNLGRSAIRNLLGKDAQYEYLLFIDAGTFPKSDDFIKNYIAIDKEKIMSGGMTYLKKSPKKPYKLRWLYTKKREFKTLCSSNFMIKKKLFIINLFDESLKKYGYEDVLFFDILLEKKIPILFFDNPVIHSADDDASTFIEKTDQALENLLFLIHSKKLNPRKQKIYKVYRVLKTLKLDYITYRCFTLVKPFLLKNFNSFYPSIVLFDLYRIGYFCSLKHN</sequence>
<dbReference type="SUPFAM" id="SSF53448">
    <property type="entry name" value="Nucleotide-diphospho-sugar transferases"/>
    <property type="match status" value="1"/>
</dbReference>